<dbReference type="EMBL" id="DTDJ01000047">
    <property type="protein sequence ID" value="HGL18148.1"/>
    <property type="molecule type" value="Genomic_DNA"/>
</dbReference>
<keyword evidence="3" id="KW-0813">Transport</keyword>
<dbReference type="GO" id="GO:0005385">
    <property type="term" value="F:zinc ion transmembrane transporter activity"/>
    <property type="evidence" value="ECO:0007669"/>
    <property type="project" value="TreeGrafter"/>
</dbReference>
<dbReference type="Pfam" id="PF01545">
    <property type="entry name" value="Cation_efflux"/>
    <property type="match status" value="1"/>
</dbReference>
<dbReference type="Gene3D" id="3.30.70.1350">
    <property type="entry name" value="Cation efflux protein, cytoplasmic domain"/>
    <property type="match status" value="1"/>
</dbReference>
<dbReference type="Pfam" id="PF16916">
    <property type="entry name" value="ZT_dimer"/>
    <property type="match status" value="1"/>
</dbReference>
<evidence type="ECO:0000256" key="6">
    <source>
        <dbReference type="ARBA" id="ARBA00023065"/>
    </source>
</evidence>
<feature type="domain" description="Cation efflux protein cytoplasmic" evidence="10">
    <location>
        <begin position="204"/>
        <end position="276"/>
    </location>
</feature>
<gene>
    <name evidence="11" type="ORF">ENQ77_03105</name>
    <name evidence="12" type="ORF">ENU66_07475</name>
</gene>
<organism evidence="11">
    <name type="scientific">candidate division WOR-3 bacterium</name>
    <dbReference type="NCBI Taxonomy" id="2052148"/>
    <lineage>
        <taxon>Bacteria</taxon>
        <taxon>Bacteria division WOR-3</taxon>
    </lineage>
</organism>
<dbReference type="InterPro" id="IPR027469">
    <property type="entry name" value="Cation_efflux_TMD_sf"/>
</dbReference>
<comment type="caution">
    <text evidence="11">The sequence shown here is derived from an EMBL/GenBank/DDBJ whole genome shotgun (WGS) entry which is preliminary data.</text>
</comment>
<evidence type="ECO:0000256" key="4">
    <source>
        <dbReference type="ARBA" id="ARBA00022692"/>
    </source>
</evidence>
<evidence type="ECO:0000256" key="7">
    <source>
        <dbReference type="ARBA" id="ARBA00023136"/>
    </source>
</evidence>
<keyword evidence="4 8" id="KW-0812">Transmembrane</keyword>
<dbReference type="InterPro" id="IPR050681">
    <property type="entry name" value="CDF/SLC30A"/>
</dbReference>
<feature type="transmembrane region" description="Helical" evidence="8">
    <location>
        <begin position="67"/>
        <end position="91"/>
    </location>
</feature>
<dbReference type="SUPFAM" id="SSF160240">
    <property type="entry name" value="Cation efflux protein cytoplasmic domain-like"/>
    <property type="match status" value="1"/>
</dbReference>
<keyword evidence="7 8" id="KW-0472">Membrane</keyword>
<sequence length="284" mass="31713">MKSKLVFVFLLNLIISLSEVIGSIFSGSYSLLSDALHNFQDSLSQFLSLIAIILSERSRTTRYTFGFARFEILAALINATVVSFLAILMIVGGLKRVFKPEEIRLAILLPISMIGLVANVLSLTLLHTHSKESLNIRSTYLHLLGDALSSVGVIVGGFLMLLYKIFWIDGIIAVLIGIFILKEGIKVIIESLRVLLQASPYTVSEKEIFDLLKDIPGIKGIHHVHIWSLKDGVIHFEAHLEVDDMYISQSKEIIEKVNLRLRDRLKVSHSTLQLESAVCINKTC</sequence>
<dbReference type="PANTHER" id="PTHR11562:SF17">
    <property type="entry name" value="RE54080P-RELATED"/>
    <property type="match status" value="1"/>
</dbReference>
<keyword evidence="6" id="KW-0406">Ion transport</keyword>
<dbReference type="Gene3D" id="1.20.1510.10">
    <property type="entry name" value="Cation efflux protein transmembrane domain"/>
    <property type="match status" value="1"/>
</dbReference>
<accession>A0A7C2K176</accession>
<feature type="transmembrane region" description="Helical" evidence="8">
    <location>
        <begin position="139"/>
        <end position="159"/>
    </location>
</feature>
<evidence type="ECO:0000256" key="2">
    <source>
        <dbReference type="ARBA" id="ARBA00008873"/>
    </source>
</evidence>
<evidence type="ECO:0000256" key="3">
    <source>
        <dbReference type="ARBA" id="ARBA00022448"/>
    </source>
</evidence>
<protein>
    <submittedName>
        <fullName evidence="11">Cation transporter</fullName>
    </submittedName>
</protein>
<evidence type="ECO:0000256" key="5">
    <source>
        <dbReference type="ARBA" id="ARBA00022989"/>
    </source>
</evidence>
<comment type="subcellular location">
    <subcellularLocation>
        <location evidence="1">Membrane</location>
        <topology evidence="1">Multi-pass membrane protein</topology>
    </subcellularLocation>
</comment>
<feature type="domain" description="Cation efflux protein transmembrane" evidence="9">
    <location>
        <begin position="6"/>
        <end position="196"/>
    </location>
</feature>
<dbReference type="NCBIfam" id="TIGR01297">
    <property type="entry name" value="CDF"/>
    <property type="match status" value="1"/>
</dbReference>
<proteinExistence type="inferred from homology"/>
<name>A0A7C2K176_UNCW3</name>
<reference evidence="11" key="1">
    <citation type="journal article" date="2020" name="mSystems">
        <title>Genome- and Community-Level Interaction Insights into Carbon Utilization and Element Cycling Functions of Hydrothermarchaeota in Hydrothermal Sediment.</title>
        <authorList>
            <person name="Zhou Z."/>
            <person name="Liu Y."/>
            <person name="Xu W."/>
            <person name="Pan J."/>
            <person name="Luo Z.H."/>
            <person name="Li M."/>
        </authorList>
    </citation>
    <scope>NUCLEOTIDE SEQUENCE [LARGE SCALE GENOMIC DNA]</scope>
    <source>
        <strain evidence="11">SpSt-34</strain>
        <strain evidence="12">SpSt-69</strain>
    </source>
</reference>
<evidence type="ECO:0000256" key="1">
    <source>
        <dbReference type="ARBA" id="ARBA00004141"/>
    </source>
</evidence>
<dbReference type="EMBL" id="DSOL01000089">
    <property type="protein sequence ID" value="HEN27648.1"/>
    <property type="molecule type" value="Genomic_DNA"/>
</dbReference>
<evidence type="ECO:0000313" key="11">
    <source>
        <dbReference type="EMBL" id="HEN27648.1"/>
    </source>
</evidence>
<evidence type="ECO:0000256" key="8">
    <source>
        <dbReference type="SAM" id="Phobius"/>
    </source>
</evidence>
<dbReference type="InterPro" id="IPR027470">
    <property type="entry name" value="Cation_efflux_CTD"/>
</dbReference>
<dbReference type="AlphaFoldDB" id="A0A7C2K176"/>
<evidence type="ECO:0000313" key="12">
    <source>
        <dbReference type="EMBL" id="HGL18148.1"/>
    </source>
</evidence>
<evidence type="ECO:0000259" key="10">
    <source>
        <dbReference type="Pfam" id="PF16916"/>
    </source>
</evidence>
<dbReference type="SUPFAM" id="SSF161111">
    <property type="entry name" value="Cation efflux protein transmembrane domain-like"/>
    <property type="match status" value="1"/>
</dbReference>
<keyword evidence="5 8" id="KW-1133">Transmembrane helix</keyword>
<dbReference type="PANTHER" id="PTHR11562">
    <property type="entry name" value="CATION EFFLUX PROTEIN/ ZINC TRANSPORTER"/>
    <property type="match status" value="1"/>
</dbReference>
<dbReference type="InterPro" id="IPR036837">
    <property type="entry name" value="Cation_efflux_CTD_sf"/>
</dbReference>
<evidence type="ECO:0000259" key="9">
    <source>
        <dbReference type="Pfam" id="PF01545"/>
    </source>
</evidence>
<comment type="similarity">
    <text evidence="2">Belongs to the cation diffusion facilitator (CDF) transporter (TC 2.A.4) family. SLC30A subfamily.</text>
</comment>
<dbReference type="GO" id="GO:0005886">
    <property type="term" value="C:plasma membrane"/>
    <property type="evidence" value="ECO:0007669"/>
    <property type="project" value="TreeGrafter"/>
</dbReference>
<dbReference type="InterPro" id="IPR002524">
    <property type="entry name" value="Cation_efflux"/>
</dbReference>
<dbReference type="InterPro" id="IPR058533">
    <property type="entry name" value="Cation_efflux_TM"/>
</dbReference>
<feature type="transmembrane region" description="Helical" evidence="8">
    <location>
        <begin position="103"/>
        <end position="127"/>
    </location>
</feature>